<dbReference type="EMBL" id="BMAV01010046">
    <property type="protein sequence ID" value="GFY54869.1"/>
    <property type="molecule type" value="Genomic_DNA"/>
</dbReference>
<name>A0A8X6XLZ2_9ARAC</name>
<dbReference type="OrthoDB" id="6437260at2759"/>
<keyword evidence="2" id="KW-1185">Reference proteome</keyword>
<reference evidence="1" key="1">
    <citation type="submission" date="2020-08" db="EMBL/GenBank/DDBJ databases">
        <title>Multicomponent nature underlies the extraordinary mechanical properties of spider dragline silk.</title>
        <authorList>
            <person name="Kono N."/>
            <person name="Nakamura H."/>
            <person name="Mori M."/>
            <person name="Yoshida Y."/>
            <person name="Ohtoshi R."/>
            <person name="Malay A.D."/>
            <person name="Moran D.A.P."/>
            <person name="Tomita M."/>
            <person name="Numata K."/>
            <person name="Arakawa K."/>
        </authorList>
    </citation>
    <scope>NUCLEOTIDE SEQUENCE</scope>
</reference>
<evidence type="ECO:0000313" key="1">
    <source>
        <dbReference type="EMBL" id="GFY54869.1"/>
    </source>
</evidence>
<accession>A0A8X6XLZ2</accession>
<proteinExistence type="predicted"/>
<dbReference type="Proteomes" id="UP000886998">
    <property type="component" value="Unassembled WGS sequence"/>
</dbReference>
<dbReference type="AlphaFoldDB" id="A0A8X6XLZ2"/>
<evidence type="ECO:0000313" key="2">
    <source>
        <dbReference type="Proteomes" id="UP000886998"/>
    </source>
</evidence>
<comment type="caution">
    <text evidence="1">The sequence shown here is derived from an EMBL/GenBank/DDBJ whole genome shotgun (WGS) entry which is preliminary data.</text>
</comment>
<gene>
    <name evidence="1" type="primary">ORF1_102</name>
    <name evidence="1" type="ORF">TNIN_224071</name>
</gene>
<organism evidence="1 2">
    <name type="scientific">Trichonephila inaurata madagascariensis</name>
    <dbReference type="NCBI Taxonomy" id="2747483"/>
    <lineage>
        <taxon>Eukaryota</taxon>
        <taxon>Metazoa</taxon>
        <taxon>Ecdysozoa</taxon>
        <taxon>Arthropoda</taxon>
        <taxon>Chelicerata</taxon>
        <taxon>Arachnida</taxon>
        <taxon>Araneae</taxon>
        <taxon>Araneomorphae</taxon>
        <taxon>Entelegynae</taxon>
        <taxon>Araneoidea</taxon>
        <taxon>Nephilidae</taxon>
        <taxon>Trichonephila</taxon>
        <taxon>Trichonephila inaurata</taxon>
    </lineage>
</organism>
<protein>
    <submittedName>
        <fullName evidence="1">Nucleic-acid-binding protein from transposon X-element</fullName>
    </submittedName>
</protein>
<sequence length="134" mass="15196">MPSVRGKLSGEYLKLYTDTFEDQRALIHLLEELDFEFYAIPAKTERPIKVVIKGLPHDTPTYNIHNELIDPGFSIDKVTQLIGRITKQKLPIFQVTLPRNMHITKIFDLNQIPPCPVSGKGGKLQWGVLTNLAT</sequence>